<accession>A0A3G5A6W4</accession>
<dbReference type="EMBL" id="MK072385">
    <property type="protein sequence ID" value="AYV83000.1"/>
    <property type="molecule type" value="Genomic_DNA"/>
</dbReference>
<sequence length="257" mass="28928">MASPAVAAKSEHKHKFGHRLHEIATYARFRSIRPDATFDEAMTARTTLTDAGVAGEKTETRIASKIRNAMSGLDNPVILVIGSDDSSAEGMGYVSRFFPDARTAYIYDDKKARLPSKEHIWHDTLSWFASSRDVIAAVIFSPSAFKTMTNIGLLFARIEKRLVPNGVFICPMLLFRGHWTRTDEAEPTIDFLNQVTIPKDFTTEKEDEVVAIVAKNIFNTLEINFTKTEIVANDFYPFFRSPDGDIFSLQYFVSQKA</sequence>
<protein>
    <submittedName>
        <fullName evidence="1">Uncharacterized protein</fullName>
    </submittedName>
</protein>
<name>A0A3G5A6W4_9VIRU</name>
<evidence type="ECO:0000313" key="1">
    <source>
        <dbReference type="EMBL" id="AYV83000.1"/>
    </source>
</evidence>
<gene>
    <name evidence="1" type="ORF">Hyperionvirus3_146</name>
</gene>
<proteinExistence type="predicted"/>
<reference evidence="1" key="1">
    <citation type="submission" date="2018-10" db="EMBL/GenBank/DDBJ databases">
        <title>Hidden diversity of soil giant viruses.</title>
        <authorList>
            <person name="Schulz F."/>
            <person name="Alteio L."/>
            <person name="Goudeau D."/>
            <person name="Ryan E.M."/>
            <person name="Malmstrom R.R."/>
            <person name="Blanchard J."/>
            <person name="Woyke T."/>
        </authorList>
    </citation>
    <scope>NUCLEOTIDE SEQUENCE</scope>
    <source>
        <strain evidence="1">HYV1</strain>
    </source>
</reference>
<organism evidence="1">
    <name type="scientific">Hyperionvirus sp</name>
    <dbReference type="NCBI Taxonomy" id="2487770"/>
    <lineage>
        <taxon>Viruses</taxon>
        <taxon>Varidnaviria</taxon>
        <taxon>Bamfordvirae</taxon>
        <taxon>Nucleocytoviricota</taxon>
        <taxon>Megaviricetes</taxon>
        <taxon>Imitervirales</taxon>
        <taxon>Mimiviridae</taxon>
        <taxon>Klosneuvirinae</taxon>
    </lineage>
</organism>